<feature type="chain" id="PRO_5045419446" evidence="9">
    <location>
        <begin position="32"/>
        <end position="1062"/>
    </location>
</feature>
<dbReference type="SUPFAM" id="SSF56935">
    <property type="entry name" value="Porins"/>
    <property type="match status" value="1"/>
</dbReference>
<dbReference type="RefSeq" id="WP_380903899.1">
    <property type="nucleotide sequence ID" value="NZ_JBHUEG010000001.1"/>
</dbReference>
<reference evidence="12" key="1">
    <citation type="journal article" date="2019" name="Int. J. Syst. Evol. Microbiol.">
        <title>The Global Catalogue of Microorganisms (GCM) 10K type strain sequencing project: providing services to taxonomists for standard genome sequencing and annotation.</title>
        <authorList>
            <consortium name="The Broad Institute Genomics Platform"/>
            <consortium name="The Broad Institute Genome Sequencing Center for Infectious Disease"/>
            <person name="Wu L."/>
            <person name="Ma J."/>
        </authorList>
    </citation>
    <scope>NUCLEOTIDE SEQUENCE [LARGE SCALE GENOMIC DNA]</scope>
    <source>
        <strain evidence="12">KCTC 42662</strain>
    </source>
</reference>
<dbReference type="Gene3D" id="2.40.170.20">
    <property type="entry name" value="TonB-dependent receptor, beta-barrel domain"/>
    <property type="match status" value="1"/>
</dbReference>
<evidence type="ECO:0000256" key="2">
    <source>
        <dbReference type="ARBA" id="ARBA00022448"/>
    </source>
</evidence>
<dbReference type="Pfam" id="PF07715">
    <property type="entry name" value="Plug"/>
    <property type="match status" value="1"/>
</dbReference>
<keyword evidence="2 7" id="KW-0813">Transport</keyword>
<keyword evidence="3 7" id="KW-1134">Transmembrane beta strand</keyword>
<proteinExistence type="inferred from homology"/>
<dbReference type="PROSITE" id="PS52016">
    <property type="entry name" value="TONB_DEPENDENT_REC_3"/>
    <property type="match status" value="1"/>
</dbReference>
<dbReference type="Gene3D" id="2.170.130.10">
    <property type="entry name" value="TonB-dependent receptor, plug domain"/>
    <property type="match status" value="1"/>
</dbReference>
<dbReference type="NCBIfam" id="TIGR04056">
    <property type="entry name" value="OMP_RagA_SusC"/>
    <property type="match status" value="1"/>
</dbReference>
<comment type="caution">
    <text evidence="11">The sequence shown here is derived from an EMBL/GenBank/DDBJ whole genome shotgun (WGS) entry which is preliminary data.</text>
</comment>
<evidence type="ECO:0000256" key="8">
    <source>
        <dbReference type="SAM" id="MobiDB-lite"/>
    </source>
</evidence>
<dbReference type="NCBIfam" id="TIGR04057">
    <property type="entry name" value="SusC_RagA_signa"/>
    <property type="match status" value="1"/>
</dbReference>
<dbReference type="SUPFAM" id="SSF49464">
    <property type="entry name" value="Carboxypeptidase regulatory domain-like"/>
    <property type="match status" value="1"/>
</dbReference>
<keyword evidence="4 7" id="KW-0812">Transmembrane</keyword>
<feature type="domain" description="TonB-dependent receptor plug" evidence="10">
    <location>
        <begin position="141"/>
        <end position="257"/>
    </location>
</feature>
<keyword evidence="12" id="KW-1185">Reference proteome</keyword>
<evidence type="ECO:0000256" key="9">
    <source>
        <dbReference type="SAM" id="SignalP"/>
    </source>
</evidence>
<evidence type="ECO:0000259" key="10">
    <source>
        <dbReference type="Pfam" id="PF07715"/>
    </source>
</evidence>
<dbReference type="EMBL" id="JBHULR010000004">
    <property type="protein sequence ID" value="MFD2548289.1"/>
    <property type="molecule type" value="Genomic_DNA"/>
</dbReference>
<evidence type="ECO:0000256" key="7">
    <source>
        <dbReference type="PROSITE-ProRule" id="PRU01360"/>
    </source>
</evidence>
<evidence type="ECO:0000256" key="4">
    <source>
        <dbReference type="ARBA" id="ARBA00022692"/>
    </source>
</evidence>
<dbReference type="Pfam" id="PF13715">
    <property type="entry name" value="CarbopepD_reg_2"/>
    <property type="match status" value="1"/>
</dbReference>
<evidence type="ECO:0000256" key="3">
    <source>
        <dbReference type="ARBA" id="ARBA00022452"/>
    </source>
</evidence>
<comment type="similarity">
    <text evidence="7">Belongs to the TonB-dependent receptor family.</text>
</comment>
<keyword evidence="9" id="KW-0732">Signal</keyword>
<keyword evidence="6 7" id="KW-0998">Cell outer membrane</keyword>
<organism evidence="11 12">
    <name type="scientific">Sphingobacterium suaedae</name>
    <dbReference type="NCBI Taxonomy" id="1686402"/>
    <lineage>
        <taxon>Bacteria</taxon>
        <taxon>Pseudomonadati</taxon>
        <taxon>Bacteroidota</taxon>
        <taxon>Sphingobacteriia</taxon>
        <taxon>Sphingobacteriales</taxon>
        <taxon>Sphingobacteriaceae</taxon>
        <taxon>Sphingobacterium</taxon>
    </lineage>
</organism>
<dbReference type="InterPro" id="IPR008969">
    <property type="entry name" value="CarboxyPept-like_regulatory"/>
</dbReference>
<name>A0ABW5KJ63_9SPHI</name>
<keyword evidence="5 7" id="KW-0472">Membrane</keyword>
<feature type="region of interest" description="Disordered" evidence="8">
    <location>
        <begin position="178"/>
        <end position="203"/>
    </location>
</feature>
<evidence type="ECO:0000256" key="6">
    <source>
        <dbReference type="ARBA" id="ARBA00023237"/>
    </source>
</evidence>
<accession>A0ABW5KJ63</accession>
<evidence type="ECO:0000256" key="5">
    <source>
        <dbReference type="ARBA" id="ARBA00023136"/>
    </source>
</evidence>
<feature type="compositionally biased region" description="Polar residues" evidence="8">
    <location>
        <begin position="581"/>
        <end position="598"/>
    </location>
</feature>
<dbReference type="InterPro" id="IPR037066">
    <property type="entry name" value="Plug_dom_sf"/>
</dbReference>
<dbReference type="InterPro" id="IPR023997">
    <property type="entry name" value="TonB-dep_OMP_SusC/RagA_CS"/>
</dbReference>
<protein>
    <submittedName>
        <fullName evidence="11">SusC/RagA family TonB-linked outer membrane protein</fullName>
    </submittedName>
</protein>
<dbReference type="InterPro" id="IPR039426">
    <property type="entry name" value="TonB-dep_rcpt-like"/>
</dbReference>
<evidence type="ECO:0000313" key="11">
    <source>
        <dbReference type="EMBL" id="MFD2548289.1"/>
    </source>
</evidence>
<feature type="region of interest" description="Disordered" evidence="8">
    <location>
        <begin position="581"/>
        <end position="605"/>
    </location>
</feature>
<dbReference type="InterPro" id="IPR036942">
    <property type="entry name" value="Beta-barrel_TonB_sf"/>
</dbReference>
<comment type="subcellular location">
    <subcellularLocation>
        <location evidence="1 7">Cell outer membrane</location>
        <topology evidence="1 7">Multi-pass membrane protein</topology>
    </subcellularLocation>
</comment>
<dbReference type="InterPro" id="IPR012910">
    <property type="entry name" value="Plug_dom"/>
</dbReference>
<evidence type="ECO:0000256" key="1">
    <source>
        <dbReference type="ARBA" id="ARBA00004571"/>
    </source>
</evidence>
<sequence>MNKNTQGHSSTMSLRRALTIASALVAAQLQAMDTNVFPMPSTEIRAGQTEIEVVGQVSDGQNPIPGLTVLLKGKSQIAVSTDATGNFSIKVPANGILVFQMIGYQTKEVPVNNQTSMQVTMSAQNTGLEEVVVVAYGTQKKANLTGAVATISNKQLVGRPVSSTQNALQGLTPGVTVLQRPGDVNRKSADGTAGNTGGVTIRGRSNLGSSSPMYIIDGIPANAQEFASINPNDIENMSVLKDAASAALYGSRAANGVIVVTTKRGGGDRAVISLNATYGLQSATRLPHFTNSADYATLYNEAMRNAGRAELFTPEQIQKFTDGSDPDLYPNTDWYKTVLRKNAPQSDVNLNIAAPGKITDYYLGLSYLQQESLIPDKDQQRIVAKLNTTSKVLPDLLKVGTNFSFIKQDYNRSGADMSWTELNRSLPTAVVRQSDGNWGSINAGAANADVAKRNQLRRIEEGGSSWDRDNYLQTAINASLTPLEGLSINGLASLKYTYSNSWNFDALINPIPNFLTGELMPSTAYTPNEMKEYWRKRQELLLQSTVDYERTFGAHFAKATVGVSQESNIFRQAFVGRKNFPNNDMTTVGSGSTNPSDISSDDDGQANRSLQEEWAIRSFFGRVNYSFDDRYLLEANIRMDYSSRFRSDLRRAVFPSFSGAWRISNEQFMENVSWIDNLKLRASWGSLGNQDVVKIGNYFELINTGYAYSFEGTPNDGAWQNQGVNALALWEKVYMSNVGVDFSVWKGKLDITADYFIKTTDGILMQSPKLRTYGIPDNGIPYENAAKTKNKGLEIAVTHNGTIGSEFRYSINANVSAIKNTILSLGDVNERTNSYFIERVGESVGSIYGYVADGLFVDQADINAHATQAASTKPGDIKYRDINGDGLINADDRTIIGNDVPWVNYGFNASAAYKGIDFSVITYGVPDVQTYLENEASFPFFNGAGIKEELKNRWTPENPDANADFPRLLASANGTHNYNNRSSFWVFSGSYFRIRAITLGYTFDKDVSKKWGMSNVRIFAAANNPFTIMADKRLSDYDPEIASGRGGYPGIKTWSVGLNASF</sequence>
<gene>
    <name evidence="11" type="ORF">ACFSR5_11615</name>
</gene>
<dbReference type="Proteomes" id="UP001597545">
    <property type="component" value="Unassembled WGS sequence"/>
</dbReference>
<dbReference type="Gene3D" id="2.60.40.1120">
    <property type="entry name" value="Carboxypeptidase-like, regulatory domain"/>
    <property type="match status" value="1"/>
</dbReference>
<feature type="signal peptide" evidence="9">
    <location>
        <begin position="1"/>
        <end position="31"/>
    </location>
</feature>
<dbReference type="InterPro" id="IPR023996">
    <property type="entry name" value="TonB-dep_OMP_SusC/RagA"/>
</dbReference>
<evidence type="ECO:0000313" key="12">
    <source>
        <dbReference type="Proteomes" id="UP001597545"/>
    </source>
</evidence>